<evidence type="ECO:0000313" key="2">
    <source>
        <dbReference type="Proteomes" id="UP001058860"/>
    </source>
</evidence>
<protein>
    <submittedName>
        <fullName evidence="1">Dof zinc finger protein</fullName>
    </submittedName>
</protein>
<sequence>MKPPPPEVVRRGGLVRIAGGPGDAVAQAHALAFLDLRFDDGHVERWTAGGSLRDLPVGPDDMPALETWARKIADEYAFSAMCDVARSYDVPSPGVVDQLPCEEIVLEWNCEPKTF</sequence>
<name>A0ABY5PKM6_9ACTN</name>
<dbReference type="RefSeq" id="WP_353865563.1">
    <property type="nucleotide sequence ID" value="NZ_CP088295.1"/>
</dbReference>
<dbReference type="Proteomes" id="UP001058860">
    <property type="component" value="Chromosome"/>
</dbReference>
<reference evidence="2" key="1">
    <citation type="submission" date="2021-11" db="EMBL/GenBank/DDBJ databases">
        <title>Cultivation dependent microbiological survey of springs from the worlds oldest radium mine currently devoted to the extraction of radon-saturated water.</title>
        <authorList>
            <person name="Kapinusova G."/>
            <person name="Smrhova T."/>
            <person name="Strejcek M."/>
            <person name="Suman J."/>
            <person name="Jani K."/>
            <person name="Pajer P."/>
            <person name="Uhlik O."/>
        </authorList>
    </citation>
    <scope>NUCLEOTIDE SEQUENCE [LARGE SCALE GENOMIC DNA]</scope>
    <source>
        <strain evidence="2">J379</strain>
    </source>
</reference>
<gene>
    <name evidence="1" type="ORF">LRS13_06085</name>
</gene>
<organism evidence="1 2">
    <name type="scientific">Svornostia abyssi</name>
    <dbReference type="NCBI Taxonomy" id="2898438"/>
    <lineage>
        <taxon>Bacteria</taxon>
        <taxon>Bacillati</taxon>
        <taxon>Actinomycetota</taxon>
        <taxon>Thermoleophilia</taxon>
        <taxon>Solirubrobacterales</taxon>
        <taxon>Baekduiaceae</taxon>
        <taxon>Svornostia</taxon>
    </lineage>
</organism>
<accession>A0ABY5PKM6</accession>
<evidence type="ECO:0000313" key="1">
    <source>
        <dbReference type="EMBL" id="UUY05095.1"/>
    </source>
</evidence>
<keyword evidence="2" id="KW-1185">Reference proteome</keyword>
<dbReference type="EMBL" id="CP088295">
    <property type="protein sequence ID" value="UUY05095.1"/>
    <property type="molecule type" value="Genomic_DNA"/>
</dbReference>
<proteinExistence type="predicted"/>